<dbReference type="Proteomes" id="UP000050277">
    <property type="component" value="Unassembled WGS sequence"/>
</dbReference>
<dbReference type="GO" id="GO:0008168">
    <property type="term" value="F:methyltransferase activity"/>
    <property type="evidence" value="ECO:0007669"/>
    <property type="project" value="UniProtKB-KW"/>
</dbReference>
<evidence type="ECO:0000313" key="4">
    <source>
        <dbReference type="EMBL" id="KPL86703.1"/>
    </source>
</evidence>
<keyword evidence="2 4" id="KW-0808">Transferase</keyword>
<dbReference type="STRING" id="70996.SE18_12035"/>
<dbReference type="PANTHER" id="PTHR43861:SF1">
    <property type="entry name" value="TRANS-ACONITATE 2-METHYLTRANSFERASE"/>
    <property type="match status" value="1"/>
</dbReference>
<dbReference type="CDD" id="cd02440">
    <property type="entry name" value="AdoMet_MTases"/>
    <property type="match status" value="1"/>
</dbReference>
<dbReference type="RefSeq" id="WP_054534702.1">
    <property type="nucleotide sequence ID" value="NZ_LGKP01000021.1"/>
</dbReference>
<accession>A0A0P6YN59</accession>
<dbReference type="EMBL" id="LGKP01000021">
    <property type="protein sequence ID" value="KPL86703.1"/>
    <property type="molecule type" value="Genomic_DNA"/>
</dbReference>
<evidence type="ECO:0000313" key="5">
    <source>
        <dbReference type="Proteomes" id="UP000050277"/>
    </source>
</evidence>
<dbReference type="Gene3D" id="3.40.50.150">
    <property type="entry name" value="Vaccinia Virus protein VP39"/>
    <property type="match status" value="1"/>
</dbReference>
<reference evidence="4 5" key="1">
    <citation type="submission" date="2015-07" db="EMBL/GenBank/DDBJ databases">
        <title>Whole genome sequence of Herpetosiphon geysericola DSM 7119.</title>
        <authorList>
            <person name="Hemp J."/>
            <person name="Ward L.M."/>
            <person name="Pace L.A."/>
            <person name="Fischer W.W."/>
        </authorList>
    </citation>
    <scope>NUCLEOTIDE SEQUENCE [LARGE SCALE GENOMIC DNA]</scope>
    <source>
        <strain evidence="4 5">DSM 7119</strain>
    </source>
</reference>
<dbReference type="PANTHER" id="PTHR43861">
    <property type="entry name" value="TRANS-ACONITATE 2-METHYLTRANSFERASE-RELATED"/>
    <property type="match status" value="1"/>
</dbReference>
<proteinExistence type="predicted"/>
<keyword evidence="5" id="KW-1185">Reference proteome</keyword>
<evidence type="ECO:0000259" key="3">
    <source>
        <dbReference type="Pfam" id="PF13649"/>
    </source>
</evidence>
<dbReference type="SUPFAM" id="SSF53335">
    <property type="entry name" value="S-adenosyl-L-methionine-dependent methyltransferases"/>
    <property type="match status" value="1"/>
</dbReference>
<dbReference type="PATRIC" id="fig|70996.4.peg.4088"/>
<sequence length="235" mass="26074">MAKSTVEAIRARFDADVERFSNLETGQSATVDAPLGLTLVAQAAAATTPNAQHILDIGCGAGNYSLRLLQELPNRDVTLIDLSLPMLERAQQRVSAATTGLVTAVQGDVRQLELGNEQVDIIVAAAVFHHLRDDAEWQAVFAQCYAALRPGGSLWIFDLVEHSSEAVHELMWQRYGQYLSDFRNEAYRDEVFNYIEIEDSPRPLLWQIDVLRSVGFQKLDILHKNSCFAAFGGVK</sequence>
<gene>
    <name evidence="4" type="ORF">SE18_12035</name>
</gene>
<dbReference type="OrthoDB" id="9791837at2"/>
<protein>
    <submittedName>
        <fullName evidence="4">Methyltransferase type 11</fullName>
    </submittedName>
</protein>
<evidence type="ECO:0000256" key="1">
    <source>
        <dbReference type="ARBA" id="ARBA00022603"/>
    </source>
</evidence>
<dbReference type="InterPro" id="IPR029063">
    <property type="entry name" value="SAM-dependent_MTases_sf"/>
</dbReference>
<dbReference type="GO" id="GO:0032259">
    <property type="term" value="P:methylation"/>
    <property type="evidence" value="ECO:0007669"/>
    <property type="project" value="UniProtKB-KW"/>
</dbReference>
<organism evidence="4 5">
    <name type="scientific">Herpetosiphon geysericola</name>
    <dbReference type="NCBI Taxonomy" id="70996"/>
    <lineage>
        <taxon>Bacteria</taxon>
        <taxon>Bacillati</taxon>
        <taxon>Chloroflexota</taxon>
        <taxon>Chloroflexia</taxon>
        <taxon>Herpetosiphonales</taxon>
        <taxon>Herpetosiphonaceae</taxon>
        <taxon>Herpetosiphon</taxon>
    </lineage>
</organism>
<dbReference type="Pfam" id="PF13649">
    <property type="entry name" value="Methyltransf_25"/>
    <property type="match status" value="1"/>
</dbReference>
<dbReference type="AlphaFoldDB" id="A0A0P6YN59"/>
<comment type="caution">
    <text evidence="4">The sequence shown here is derived from an EMBL/GenBank/DDBJ whole genome shotgun (WGS) entry which is preliminary data.</text>
</comment>
<name>A0A0P6YN59_9CHLR</name>
<feature type="domain" description="Methyltransferase" evidence="3">
    <location>
        <begin position="54"/>
        <end position="152"/>
    </location>
</feature>
<evidence type="ECO:0000256" key="2">
    <source>
        <dbReference type="ARBA" id="ARBA00022679"/>
    </source>
</evidence>
<keyword evidence="1 4" id="KW-0489">Methyltransferase</keyword>
<dbReference type="InterPro" id="IPR041698">
    <property type="entry name" value="Methyltransf_25"/>
</dbReference>